<dbReference type="AlphaFoldDB" id="A0A1F5H5T4"/>
<dbReference type="Proteomes" id="UP000177039">
    <property type="component" value="Unassembled WGS sequence"/>
</dbReference>
<proteinExistence type="predicted"/>
<name>A0A1F5H5T4_9BACT</name>
<evidence type="ECO:0000313" key="2">
    <source>
        <dbReference type="EMBL" id="OGD99437.1"/>
    </source>
</evidence>
<feature type="transmembrane region" description="Helical" evidence="1">
    <location>
        <begin position="58"/>
        <end position="78"/>
    </location>
</feature>
<feature type="transmembrane region" description="Helical" evidence="1">
    <location>
        <begin position="28"/>
        <end position="51"/>
    </location>
</feature>
<accession>A0A1F5H5T4</accession>
<keyword evidence="1" id="KW-0472">Membrane</keyword>
<comment type="caution">
    <text evidence="2">The sequence shown here is derived from an EMBL/GenBank/DDBJ whole genome shotgun (WGS) entry which is preliminary data.</text>
</comment>
<protein>
    <submittedName>
        <fullName evidence="2">Uncharacterized protein</fullName>
    </submittedName>
</protein>
<keyword evidence="1" id="KW-1133">Transmembrane helix</keyword>
<keyword evidence="1" id="KW-0812">Transmembrane</keyword>
<organism evidence="2 3">
    <name type="scientific">Candidatus Curtissbacteria bacterium RIFCSPLOWO2_01_FULL_42_50</name>
    <dbReference type="NCBI Taxonomy" id="1797730"/>
    <lineage>
        <taxon>Bacteria</taxon>
        <taxon>Candidatus Curtissiibacteriota</taxon>
    </lineage>
</organism>
<feature type="transmembrane region" description="Helical" evidence="1">
    <location>
        <begin position="84"/>
        <end position="105"/>
    </location>
</feature>
<reference evidence="2 3" key="1">
    <citation type="journal article" date="2016" name="Nat. Commun.">
        <title>Thousands of microbial genomes shed light on interconnected biogeochemical processes in an aquifer system.</title>
        <authorList>
            <person name="Anantharaman K."/>
            <person name="Brown C.T."/>
            <person name="Hug L.A."/>
            <person name="Sharon I."/>
            <person name="Castelle C.J."/>
            <person name="Probst A.J."/>
            <person name="Thomas B.C."/>
            <person name="Singh A."/>
            <person name="Wilkins M.J."/>
            <person name="Karaoz U."/>
            <person name="Brodie E.L."/>
            <person name="Williams K.H."/>
            <person name="Hubbard S.S."/>
            <person name="Banfield J.F."/>
        </authorList>
    </citation>
    <scope>NUCLEOTIDE SEQUENCE [LARGE SCALE GENOMIC DNA]</scope>
</reference>
<evidence type="ECO:0000256" key="1">
    <source>
        <dbReference type="SAM" id="Phobius"/>
    </source>
</evidence>
<gene>
    <name evidence="2" type="ORF">A3B54_00895</name>
</gene>
<dbReference type="EMBL" id="MFBT01000016">
    <property type="protein sequence ID" value="OGD99437.1"/>
    <property type="molecule type" value="Genomic_DNA"/>
</dbReference>
<evidence type="ECO:0000313" key="3">
    <source>
        <dbReference type="Proteomes" id="UP000177039"/>
    </source>
</evidence>
<sequence length="121" mass="13146">MITFDFLKGGVFLMQGAMVESIAVMGPVIGGIMLHSWIDLVVFILSIYAAIRLGKAQLIQPFVLMIGLGALLGFLIMVARQPMWVASTARSILFLLAIAWLSWIVRPRKVSGEQSNLGGNA</sequence>